<dbReference type="OrthoDB" id="8397025at2759"/>
<dbReference type="InterPro" id="IPR003112">
    <property type="entry name" value="Olfac-like_dom"/>
</dbReference>
<keyword evidence="2" id="KW-0964">Secreted</keyword>
<dbReference type="AlphaFoldDB" id="A0A6I9YUS2"/>
<dbReference type="PROSITE" id="PS51132">
    <property type="entry name" value="OLF"/>
    <property type="match status" value="1"/>
</dbReference>
<dbReference type="KEGG" id="tsr:106553710"/>
<name>A0A6I9YUS2_9SAUR</name>
<reference evidence="6" key="1">
    <citation type="submission" date="2025-08" db="UniProtKB">
        <authorList>
            <consortium name="RefSeq"/>
        </authorList>
    </citation>
    <scope>IDENTIFICATION</scope>
    <source>
        <tissue evidence="6">Skeletal muscle</tissue>
    </source>
</reference>
<protein>
    <submittedName>
        <fullName evidence="6">Olfactomedin-like protein 2A</fullName>
    </submittedName>
</protein>
<dbReference type="PANTHER" id="PTHR23192:SF85">
    <property type="entry name" value="GLIOMEDIN"/>
    <property type="match status" value="1"/>
</dbReference>
<dbReference type="InterPro" id="IPR050605">
    <property type="entry name" value="Olfactomedin-like_domain"/>
</dbReference>
<gene>
    <name evidence="6" type="primary">LOC106553710</name>
</gene>
<dbReference type="GO" id="GO:0009986">
    <property type="term" value="C:cell surface"/>
    <property type="evidence" value="ECO:0007669"/>
    <property type="project" value="TreeGrafter"/>
</dbReference>
<sequence length="441" mass="50939">MPLRSLQVSWAGRIFSSCHSECGPPGPLGATSSQHLGLFFHLLSWLSSLFPQVQNIVNEYKAATLAIARRAQQMSEALLVRITGKRVYNDLEFEEDQKDHRDLVQKKLVTFHEDSIAIMRQTYEVFKNDGSEVQQHWFNYTVRMNRMMEDALRLNVKWSLMELSRAINGDGKTGPNPLFRVKVILQDNSPGQTPQWSTVHKLVTADLQYKYSGNTEESWLGHVIKEYQDLNALWNGNYTTIELPWSYYGCGHAIYNNALYYQRVGRNIVVKYHFETGISKVLFIENSWYYERMYLFSTSKSYFSIAAEENGLWVMYLSRPDEHIMVAEVEEETFSALRHINTTYPQSKAGNAFVAGGVLYITDKNHMHVAFAFDLFREKPLEARFELKLSLSSEGFEQKVSPASNGTLVPVLAMLSYNWLNKHLHTWEHGFLIQYPVHFLV</sequence>
<keyword evidence="5" id="KW-1185">Reference proteome</keyword>
<dbReference type="Pfam" id="PF02191">
    <property type="entry name" value="OLF"/>
    <property type="match status" value="1"/>
</dbReference>
<dbReference type="SMART" id="SM00284">
    <property type="entry name" value="OLF"/>
    <property type="match status" value="1"/>
</dbReference>
<evidence type="ECO:0000313" key="5">
    <source>
        <dbReference type="Proteomes" id="UP000504617"/>
    </source>
</evidence>
<dbReference type="GO" id="GO:0005615">
    <property type="term" value="C:extracellular space"/>
    <property type="evidence" value="ECO:0007669"/>
    <property type="project" value="TreeGrafter"/>
</dbReference>
<accession>A0A6I9YUS2</accession>
<dbReference type="Proteomes" id="UP000504617">
    <property type="component" value="Unplaced"/>
</dbReference>
<proteinExistence type="predicted"/>
<evidence type="ECO:0000259" key="4">
    <source>
        <dbReference type="PROSITE" id="PS51132"/>
    </source>
</evidence>
<evidence type="ECO:0000313" key="6">
    <source>
        <dbReference type="RefSeq" id="XP_013927744.1"/>
    </source>
</evidence>
<organism evidence="5 6">
    <name type="scientific">Thamnophis sirtalis</name>
    <dbReference type="NCBI Taxonomy" id="35019"/>
    <lineage>
        <taxon>Eukaryota</taxon>
        <taxon>Metazoa</taxon>
        <taxon>Chordata</taxon>
        <taxon>Craniata</taxon>
        <taxon>Vertebrata</taxon>
        <taxon>Euteleostomi</taxon>
        <taxon>Lepidosauria</taxon>
        <taxon>Squamata</taxon>
        <taxon>Bifurcata</taxon>
        <taxon>Unidentata</taxon>
        <taxon>Episquamata</taxon>
        <taxon>Toxicofera</taxon>
        <taxon>Serpentes</taxon>
        <taxon>Colubroidea</taxon>
        <taxon>Colubridae</taxon>
        <taxon>Natricinae</taxon>
        <taxon>Thamnophis</taxon>
    </lineage>
</organism>
<comment type="subcellular location">
    <subcellularLocation>
        <location evidence="1">Secreted</location>
    </subcellularLocation>
</comment>
<evidence type="ECO:0000256" key="1">
    <source>
        <dbReference type="ARBA" id="ARBA00004613"/>
    </source>
</evidence>
<evidence type="ECO:0000256" key="2">
    <source>
        <dbReference type="ARBA" id="ARBA00022525"/>
    </source>
</evidence>
<evidence type="ECO:0000256" key="3">
    <source>
        <dbReference type="PROSITE-ProRule" id="PRU00446"/>
    </source>
</evidence>
<dbReference type="PANTHER" id="PTHR23192">
    <property type="entry name" value="OLFACTOMEDIN-RELATED"/>
    <property type="match status" value="1"/>
</dbReference>
<feature type="domain" description="Olfactomedin-like" evidence="4">
    <location>
        <begin position="155"/>
        <end position="441"/>
    </location>
</feature>
<dbReference type="GeneID" id="106553710"/>
<dbReference type="GO" id="GO:0007165">
    <property type="term" value="P:signal transduction"/>
    <property type="evidence" value="ECO:0007669"/>
    <property type="project" value="TreeGrafter"/>
</dbReference>
<dbReference type="RefSeq" id="XP_013927744.1">
    <property type="nucleotide sequence ID" value="XM_014072269.1"/>
</dbReference>
<comment type="caution">
    <text evidence="3">Lacks conserved residue(s) required for the propagation of feature annotation.</text>
</comment>